<dbReference type="AlphaFoldDB" id="H9BX82"/>
<name>H9BX82_9ARCH</name>
<accession>H9BX82</accession>
<reference evidence="1" key="1">
    <citation type="submission" date="2011-11" db="EMBL/GenBank/DDBJ databases">
        <title>Construction and analysis of a metagenome of deep-sea sediment.</title>
        <authorList>
            <person name="Huo Y.-Y."/>
            <person name="Cheng H."/>
            <person name="Wu M."/>
        </authorList>
    </citation>
    <scope>NUCLEOTIDE SEQUENCE</scope>
</reference>
<protein>
    <submittedName>
        <fullName evidence="1">Uncharacterized protein</fullName>
    </submittedName>
</protein>
<sequence>MVDAFLELQEIILDKGSSRRALVVASRDIHLENELALNTIYLIELQEGQNAAGGRFGGFGQRGVSRIISFTNISGAWRKEVEMTGSEQLKDFEPPYHAAAMPLTLPDGKEVMVAGVIDETLVEDYNQRFRDKGS</sequence>
<evidence type="ECO:0000313" key="1">
    <source>
        <dbReference type="EMBL" id="AFD03404.1"/>
    </source>
</evidence>
<organism evidence="1">
    <name type="scientific">uncultured archaeon W5-61a</name>
    <dbReference type="NCBI Taxonomy" id="1131008"/>
    <lineage>
        <taxon>Archaea</taxon>
        <taxon>environmental samples</taxon>
    </lineage>
</organism>
<proteinExistence type="predicted"/>
<dbReference type="EMBL" id="JQ085825">
    <property type="protein sequence ID" value="AFD03404.1"/>
    <property type="molecule type" value="Genomic_DNA"/>
</dbReference>